<dbReference type="SUPFAM" id="SSF47598">
    <property type="entry name" value="Ribbon-helix-helix"/>
    <property type="match status" value="1"/>
</dbReference>
<name>A0ABR8CWY8_9NOST</name>
<dbReference type="InterPro" id="IPR002145">
    <property type="entry name" value="CopG"/>
</dbReference>
<evidence type="ECO:0000259" key="1">
    <source>
        <dbReference type="Pfam" id="PF01402"/>
    </source>
</evidence>
<reference evidence="2 3" key="1">
    <citation type="journal article" date="2020" name="ISME J.">
        <title>Comparative genomics reveals insights into cyanobacterial evolution and habitat adaptation.</title>
        <authorList>
            <person name="Chen M.Y."/>
            <person name="Teng W.K."/>
            <person name="Zhao L."/>
            <person name="Hu C.X."/>
            <person name="Zhou Y.K."/>
            <person name="Han B.P."/>
            <person name="Song L.R."/>
            <person name="Shu W.S."/>
        </authorList>
    </citation>
    <scope>NUCLEOTIDE SEQUENCE [LARGE SCALE GENOMIC DNA]</scope>
    <source>
        <strain evidence="2 3">FACHB-119</strain>
    </source>
</reference>
<comment type="caution">
    <text evidence="2">The sequence shown here is derived from an EMBL/GenBank/DDBJ whole genome shotgun (WGS) entry which is preliminary data.</text>
</comment>
<organism evidence="2 3">
    <name type="scientific">Anabaena azotica FACHB-119</name>
    <dbReference type="NCBI Taxonomy" id="947527"/>
    <lineage>
        <taxon>Bacteria</taxon>
        <taxon>Bacillati</taxon>
        <taxon>Cyanobacteriota</taxon>
        <taxon>Cyanophyceae</taxon>
        <taxon>Nostocales</taxon>
        <taxon>Nostocaceae</taxon>
        <taxon>Anabaena</taxon>
        <taxon>Anabaena azotica</taxon>
    </lineage>
</organism>
<keyword evidence="3" id="KW-1185">Reference proteome</keyword>
<feature type="domain" description="Ribbon-helix-helix protein CopG" evidence="1">
    <location>
        <begin position="5"/>
        <end position="42"/>
    </location>
</feature>
<dbReference type="Pfam" id="PF01402">
    <property type="entry name" value="RHH_1"/>
    <property type="match status" value="1"/>
</dbReference>
<dbReference type="Proteomes" id="UP000661112">
    <property type="component" value="Unassembled WGS sequence"/>
</dbReference>
<evidence type="ECO:0000313" key="2">
    <source>
        <dbReference type="EMBL" id="MBD2499009.1"/>
    </source>
</evidence>
<dbReference type="InterPro" id="IPR010985">
    <property type="entry name" value="Ribbon_hlx_hlx"/>
</dbReference>
<dbReference type="RefSeq" id="WP_190465361.1">
    <property type="nucleotide sequence ID" value="NZ_JACJSG010000001.1"/>
</dbReference>
<accession>A0ABR8CWY8</accession>
<protein>
    <submittedName>
        <fullName evidence="2">Ribbon-helix-helix protein, CopG family</fullName>
    </submittedName>
</protein>
<sequence>MRDIRLSIRVPEHEMRILEKYAEKTKRTKTDLVREWIRSLEKKDCT</sequence>
<dbReference type="EMBL" id="JACJSG010000001">
    <property type="protein sequence ID" value="MBD2499009.1"/>
    <property type="molecule type" value="Genomic_DNA"/>
</dbReference>
<proteinExistence type="predicted"/>
<gene>
    <name evidence="2" type="ORF">H6G83_00030</name>
</gene>
<evidence type="ECO:0000313" key="3">
    <source>
        <dbReference type="Proteomes" id="UP000661112"/>
    </source>
</evidence>